<comment type="caution">
    <text evidence="1">The sequence shown here is derived from an EMBL/GenBank/DDBJ whole genome shotgun (WGS) entry which is preliminary data.</text>
</comment>
<dbReference type="EMBL" id="JAUHGG010000003">
    <property type="protein sequence ID" value="MDS1821322.1"/>
    <property type="molecule type" value="Genomic_DNA"/>
</dbReference>
<protein>
    <submittedName>
        <fullName evidence="1">Uncharacterized protein</fullName>
    </submittedName>
</protein>
<evidence type="ECO:0000313" key="1">
    <source>
        <dbReference type="EMBL" id="MDS1821322.1"/>
    </source>
</evidence>
<organism evidence="1 2">
    <name type="scientific">Vibrio parahaemolyticus</name>
    <dbReference type="NCBI Taxonomy" id="670"/>
    <lineage>
        <taxon>Bacteria</taxon>
        <taxon>Pseudomonadati</taxon>
        <taxon>Pseudomonadota</taxon>
        <taxon>Gammaproteobacteria</taxon>
        <taxon>Vibrionales</taxon>
        <taxon>Vibrionaceae</taxon>
        <taxon>Vibrio</taxon>
    </lineage>
</organism>
<gene>
    <name evidence="1" type="ORF">QX249_11660</name>
</gene>
<reference evidence="1" key="1">
    <citation type="submission" date="2023-06" db="EMBL/GenBank/DDBJ databases">
        <title>Genomic Diversity of Vibrio spp. and Metagenomic Analysis of Pathogens in Florida Gulf Coastal Waters Following Hurricane Ian.</title>
        <authorList>
            <person name="Brumfield K.D."/>
        </authorList>
    </citation>
    <scope>NUCLEOTIDE SEQUENCE</scope>
    <source>
        <strain evidence="1">WBS2B-138</strain>
    </source>
</reference>
<dbReference type="AlphaFoldDB" id="A0AAW8PYH3"/>
<dbReference type="Proteomes" id="UP001253193">
    <property type="component" value="Unassembled WGS sequence"/>
</dbReference>
<proteinExistence type="predicted"/>
<sequence>MSMEDLRNHRAMPFLKRGMRVEVLTDGRKGRIASANRSMNLNIRIDGESKSRNFHPQWMLRYLDDSGKTIAEYRD</sequence>
<accession>A0AAW8PYH3</accession>
<dbReference type="RefSeq" id="WP_311020198.1">
    <property type="nucleotide sequence ID" value="NZ_JAUHGG010000003.1"/>
</dbReference>
<name>A0AAW8PYH3_VIBPH</name>
<evidence type="ECO:0000313" key="2">
    <source>
        <dbReference type="Proteomes" id="UP001253193"/>
    </source>
</evidence>